<organism evidence="1 2">
    <name type="scientific">Dallia pectoralis</name>
    <name type="common">Alaska blackfish</name>
    <dbReference type="NCBI Taxonomy" id="75939"/>
    <lineage>
        <taxon>Eukaryota</taxon>
        <taxon>Metazoa</taxon>
        <taxon>Chordata</taxon>
        <taxon>Craniata</taxon>
        <taxon>Vertebrata</taxon>
        <taxon>Euteleostomi</taxon>
        <taxon>Actinopterygii</taxon>
        <taxon>Neopterygii</taxon>
        <taxon>Teleostei</taxon>
        <taxon>Protacanthopterygii</taxon>
        <taxon>Esociformes</taxon>
        <taxon>Umbridae</taxon>
        <taxon>Dallia</taxon>
    </lineage>
</organism>
<keyword evidence="2" id="KW-1185">Reference proteome</keyword>
<proteinExistence type="predicted"/>
<protein>
    <submittedName>
        <fullName evidence="1">Uncharacterized protein</fullName>
    </submittedName>
</protein>
<comment type="caution">
    <text evidence="1">The sequence shown here is derived from an EMBL/GenBank/DDBJ whole genome shotgun (WGS) entry which is preliminary data.</text>
</comment>
<accession>A0ACC2FIC4</accession>
<reference evidence="1" key="1">
    <citation type="submission" date="2021-05" db="EMBL/GenBank/DDBJ databases">
        <authorList>
            <person name="Pan Q."/>
            <person name="Jouanno E."/>
            <person name="Zahm M."/>
            <person name="Klopp C."/>
            <person name="Cabau C."/>
            <person name="Louis A."/>
            <person name="Berthelot C."/>
            <person name="Parey E."/>
            <person name="Roest Crollius H."/>
            <person name="Montfort J."/>
            <person name="Robinson-Rechavi M."/>
            <person name="Bouchez O."/>
            <person name="Lampietro C."/>
            <person name="Lopez Roques C."/>
            <person name="Donnadieu C."/>
            <person name="Postlethwait J."/>
            <person name="Bobe J."/>
            <person name="Dillon D."/>
            <person name="Chandos A."/>
            <person name="von Hippel F."/>
            <person name="Guiguen Y."/>
        </authorList>
    </citation>
    <scope>NUCLEOTIDE SEQUENCE</scope>
    <source>
        <strain evidence="1">YG-Jan2019</strain>
    </source>
</reference>
<dbReference type="EMBL" id="CM055754">
    <property type="protein sequence ID" value="KAJ7991116.1"/>
    <property type="molecule type" value="Genomic_DNA"/>
</dbReference>
<gene>
    <name evidence="1" type="ORF">DPEC_G00293920</name>
</gene>
<evidence type="ECO:0000313" key="1">
    <source>
        <dbReference type="EMBL" id="KAJ7991116.1"/>
    </source>
</evidence>
<sequence>MYRKFLFLMASERQHHSVHIHLILCLKVHKSASSCCPSGRSEPPCTYISPSFLKAIPSGLGTVMSRYSNFRSRSNAVLMLSLLSLYPKAET</sequence>
<evidence type="ECO:0000313" key="2">
    <source>
        <dbReference type="Proteomes" id="UP001157502"/>
    </source>
</evidence>
<dbReference type="Proteomes" id="UP001157502">
    <property type="component" value="Chromosome 27"/>
</dbReference>
<name>A0ACC2FIC4_DALPE</name>